<gene>
    <name evidence="2" type="ORF">BDV95DRAFT_483870</name>
</gene>
<evidence type="ECO:0000313" key="3">
    <source>
        <dbReference type="Proteomes" id="UP000481861"/>
    </source>
</evidence>
<dbReference type="AlphaFoldDB" id="A0A7C8MGG5"/>
<sequence length="452" mass="49111">MDLRAWQRRTAEMDGMAYGDDYSYQEDEGYYDDATGATMSAADYDDLLFQRVLDKIRIARATGDPELQLTTDELEAYQARLLGVRAPAVRPEPLRARPVSAPIMNGVANNTIVNTSTSTGGSVSGSTRSKKSQRRPSIFAPRPKREKEKTSSTKHPQSNVSDATNQPPGFVVPGPGGQPMYAPINAYQGRMARDSPVRSSGSPSRPSSRSASLSGRQAPTPPRITPPRDVPGTFPSGSPQMYHREVTPPLRYRRDVTPPRQDRPPSSSSRHSTGDNIAPSQGRSRSSSVQQPTKLVPFPVTDYQHYSAEPYQYHTPVHSAPSQPSSSSPQYARRVGSGPADGNRMGMPRRVPVPVQRATASLSSPQSSHSDSTLGRQGSGLRGEVSDDDDDDDDDAQGGILVDVVPRADEKSPKVQTGKTSTKAESSGGRSKDSDKDKDHRRRRSGRTKKKS</sequence>
<feature type="region of interest" description="Disordered" evidence="1">
    <location>
        <begin position="112"/>
        <end position="452"/>
    </location>
</feature>
<feature type="compositionally biased region" description="Acidic residues" evidence="1">
    <location>
        <begin position="386"/>
        <end position="396"/>
    </location>
</feature>
<proteinExistence type="predicted"/>
<feature type="compositionally biased region" description="Low complexity" evidence="1">
    <location>
        <begin position="112"/>
        <end position="127"/>
    </location>
</feature>
<evidence type="ECO:0000256" key="1">
    <source>
        <dbReference type="SAM" id="MobiDB-lite"/>
    </source>
</evidence>
<feature type="compositionally biased region" description="Low complexity" evidence="1">
    <location>
        <begin position="361"/>
        <end position="372"/>
    </location>
</feature>
<feature type="compositionally biased region" description="Pro residues" evidence="1">
    <location>
        <begin position="219"/>
        <end position="229"/>
    </location>
</feature>
<comment type="caution">
    <text evidence="2">The sequence shown here is derived from an EMBL/GenBank/DDBJ whole genome shotgun (WGS) entry which is preliminary data.</text>
</comment>
<accession>A0A7C8MGG5</accession>
<feature type="compositionally biased region" description="Basic and acidic residues" evidence="1">
    <location>
        <begin position="242"/>
        <end position="263"/>
    </location>
</feature>
<dbReference type="EMBL" id="JAADJZ010000003">
    <property type="protein sequence ID" value="KAF2876301.1"/>
    <property type="molecule type" value="Genomic_DNA"/>
</dbReference>
<reference evidence="2 3" key="1">
    <citation type="submission" date="2020-01" db="EMBL/GenBank/DDBJ databases">
        <authorList>
            <consortium name="DOE Joint Genome Institute"/>
            <person name="Haridas S."/>
            <person name="Albert R."/>
            <person name="Binder M."/>
            <person name="Bloem J."/>
            <person name="Labutti K."/>
            <person name="Salamov A."/>
            <person name="Andreopoulos B."/>
            <person name="Baker S.E."/>
            <person name="Barry K."/>
            <person name="Bills G."/>
            <person name="Bluhm B.H."/>
            <person name="Cannon C."/>
            <person name="Castanera R."/>
            <person name="Culley D.E."/>
            <person name="Daum C."/>
            <person name="Ezra D."/>
            <person name="Gonzalez J.B."/>
            <person name="Henrissat B."/>
            <person name="Kuo A."/>
            <person name="Liang C."/>
            <person name="Lipzen A."/>
            <person name="Lutzoni F."/>
            <person name="Magnuson J."/>
            <person name="Mondo S."/>
            <person name="Nolan M."/>
            <person name="Ohm R."/>
            <person name="Pangilinan J."/>
            <person name="Park H.-J.H."/>
            <person name="Ramirez L."/>
            <person name="Alfaro M."/>
            <person name="Sun H."/>
            <person name="Tritt A."/>
            <person name="Yoshinaga Y."/>
            <person name="Zwiers L.-H.L."/>
            <person name="Turgeon B.G."/>
            <person name="Goodwin S.B."/>
            <person name="Spatafora J.W."/>
            <person name="Crous P.W."/>
            <person name="Grigoriev I.V."/>
        </authorList>
    </citation>
    <scope>NUCLEOTIDE SEQUENCE [LARGE SCALE GENOMIC DNA]</scope>
    <source>
        <strain evidence="2 3">CBS 611.86</strain>
    </source>
</reference>
<dbReference type="Proteomes" id="UP000481861">
    <property type="component" value="Unassembled WGS sequence"/>
</dbReference>
<name>A0A7C8MGG5_9PLEO</name>
<feature type="compositionally biased region" description="Low complexity" evidence="1">
    <location>
        <begin position="280"/>
        <end position="291"/>
    </location>
</feature>
<feature type="compositionally biased region" description="Low complexity" evidence="1">
    <location>
        <begin position="319"/>
        <end position="330"/>
    </location>
</feature>
<dbReference type="OrthoDB" id="3932653at2759"/>
<feature type="compositionally biased region" description="Low complexity" evidence="1">
    <location>
        <begin position="197"/>
        <end position="214"/>
    </location>
</feature>
<feature type="compositionally biased region" description="Basic residues" evidence="1">
    <location>
        <begin position="439"/>
        <end position="452"/>
    </location>
</feature>
<feature type="compositionally biased region" description="Polar residues" evidence="1">
    <location>
        <begin position="414"/>
        <end position="425"/>
    </location>
</feature>
<keyword evidence="3" id="KW-1185">Reference proteome</keyword>
<organism evidence="2 3">
    <name type="scientific">Massariosphaeria phaeospora</name>
    <dbReference type="NCBI Taxonomy" id="100035"/>
    <lineage>
        <taxon>Eukaryota</taxon>
        <taxon>Fungi</taxon>
        <taxon>Dikarya</taxon>
        <taxon>Ascomycota</taxon>
        <taxon>Pezizomycotina</taxon>
        <taxon>Dothideomycetes</taxon>
        <taxon>Pleosporomycetidae</taxon>
        <taxon>Pleosporales</taxon>
        <taxon>Pleosporales incertae sedis</taxon>
        <taxon>Massariosphaeria</taxon>
    </lineage>
</organism>
<protein>
    <submittedName>
        <fullName evidence="2">Uncharacterized protein</fullName>
    </submittedName>
</protein>
<evidence type="ECO:0000313" key="2">
    <source>
        <dbReference type="EMBL" id="KAF2876301.1"/>
    </source>
</evidence>
<feature type="compositionally biased region" description="Polar residues" evidence="1">
    <location>
        <begin position="153"/>
        <end position="165"/>
    </location>
</feature>